<comment type="caution">
    <text evidence="6">The sequence shown here is derived from an EMBL/GenBank/DDBJ whole genome shotgun (WGS) entry which is preliminary data.</text>
</comment>
<gene>
    <name evidence="6" type="ORF">TMES_16830</name>
</gene>
<evidence type="ECO:0000256" key="3">
    <source>
        <dbReference type="ARBA" id="ARBA00022989"/>
    </source>
</evidence>
<dbReference type="GO" id="GO:0016020">
    <property type="term" value="C:membrane"/>
    <property type="evidence" value="ECO:0007669"/>
    <property type="project" value="UniProtKB-SubCell"/>
</dbReference>
<reference evidence="6 7" key="1">
    <citation type="submission" date="2014-03" db="EMBL/GenBank/DDBJ databases">
        <title>The draft genome sequence of Thalassospira mesophila JCM 18969.</title>
        <authorList>
            <person name="Lai Q."/>
            <person name="Shao Z."/>
        </authorList>
    </citation>
    <scope>NUCLEOTIDE SEQUENCE [LARGE SCALE GENOMIC DNA]</scope>
    <source>
        <strain evidence="6 7">JCM 18969</strain>
    </source>
</reference>
<dbReference type="OrthoDB" id="980719at2"/>
<evidence type="ECO:0000313" key="6">
    <source>
        <dbReference type="EMBL" id="OSQ36742.1"/>
    </source>
</evidence>
<comment type="subcellular location">
    <subcellularLocation>
        <location evidence="1">Membrane</location>
        <topology evidence="1">Multi-pass membrane protein</topology>
    </subcellularLocation>
</comment>
<feature type="transmembrane region" description="Helical" evidence="5">
    <location>
        <begin position="104"/>
        <end position="125"/>
    </location>
</feature>
<proteinExistence type="predicted"/>
<dbReference type="STRING" id="1293891.TMES_16830"/>
<evidence type="ECO:0000256" key="1">
    <source>
        <dbReference type="ARBA" id="ARBA00004141"/>
    </source>
</evidence>
<keyword evidence="7" id="KW-1185">Reference proteome</keyword>
<dbReference type="InterPro" id="IPR021147">
    <property type="entry name" value="DUF697"/>
</dbReference>
<dbReference type="RefSeq" id="WP_085584702.1">
    <property type="nucleotide sequence ID" value="NZ_JFKA01000009.1"/>
</dbReference>
<evidence type="ECO:0008006" key="8">
    <source>
        <dbReference type="Google" id="ProtNLM"/>
    </source>
</evidence>
<feature type="transmembrane region" description="Helical" evidence="5">
    <location>
        <begin position="73"/>
        <end position="98"/>
    </location>
</feature>
<name>A0A1Y2KXA5_9PROT</name>
<dbReference type="AlphaFoldDB" id="A0A1Y2KXA5"/>
<dbReference type="Pfam" id="PF05128">
    <property type="entry name" value="DUF697"/>
    <property type="match status" value="1"/>
</dbReference>
<dbReference type="Proteomes" id="UP000193391">
    <property type="component" value="Unassembled WGS sequence"/>
</dbReference>
<accession>A0A1Y2KXA5</accession>
<dbReference type="EMBL" id="JFKA01000009">
    <property type="protein sequence ID" value="OSQ36742.1"/>
    <property type="molecule type" value="Genomic_DNA"/>
</dbReference>
<evidence type="ECO:0000256" key="2">
    <source>
        <dbReference type="ARBA" id="ARBA00022692"/>
    </source>
</evidence>
<evidence type="ECO:0000256" key="5">
    <source>
        <dbReference type="SAM" id="Phobius"/>
    </source>
</evidence>
<evidence type="ECO:0000256" key="4">
    <source>
        <dbReference type="ARBA" id="ARBA00023136"/>
    </source>
</evidence>
<keyword evidence="4 5" id="KW-0472">Membrane</keyword>
<organism evidence="6 7">
    <name type="scientific">Thalassospira mesophila</name>
    <dbReference type="NCBI Taxonomy" id="1293891"/>
    <lineage>
        <taxon>Bacteria</taxon>
        <taxon>Pseudomonadati</taxon>
        <taxon>Pseudomonadota</taxon>
        <taxon>Alphaproteobacteria</taxon>
        <taxon>Rhodospirillales</taxon>
        <taxon>Thalassospiraceae</taxon>
        <taxon>Thalassospira</taxon>
    </lineage>
</organism>
<keyword evidence="3 5" id="KW-1133">Transmembrane helix</keyword>
<evidence type="ECO:0000313" key="7">
    <source>
        <dbReference type="Proteomes" id="UP000193391"/>
    </source>
</evidence>
<protein>
    <recommendedName>
        <fullName evidence="8">GTPase</fullName>
    </recommendedName>
</protein>
<sequence>MSAEKHAELKQRKQHRAAGAVVRRNTMWAVGGSFIPIPVLDNVAIVAVQLKMLAELSDIYDVPFDRNSGKSAIAALICSLGSGVLGKSLIATGVFGSMAKAVPVVGYGLMVLTLPVFNGATTYALGKIFQQHFSAGGTILSFDPGKTEQHFREKFAEGKEFVTRQKVAA</sequence>
<keyword evidence="2 5" id="KW-0812">Transmembrane</keyword>